<evidence type="ECO:0000256" key="5">
    <source>
        <dbReference type="ARBA" id="ARBA00024341"/>
    </source>
</evidence>
<evidence type="ECO:0000256" key="1">
    <source>
        <dbReference type="ARBA" id="ARBA00004496"/>
    </source>
</evidence>
<dbReference type="EMBL" id="JAVIJP010000040">
    <property type="protein sequence ID" value="KAL3626968.1"/>
    <property type="molecule type" value="Genomic_DNA"/>
</dbReference>
<evidence type="ECO:0000256" key="2">
    <source>
        <dbReference type="ARBA" id="ARBA00022490"/>
    </source>
</evidence>
<dbReference type="GO" id="GO:0005516">
    <property type="term" value="F:calmodulin binding"/>
    <property type="evidence" value="ECO:0007669"/>
    <property type="project" value="UniProtKB-KW"/>
</dbReference>
<dbReference type="FunFam" id="1.20.5.190:FF:000062">
    <property type="entry name" value="IQ-domain 11"/>
    <property type="match status" value="1"/>
</dbReference>
<dbReference type="Gene3D" id="1.20.5.190">
    <property type="match status" value="1"/>
</dbReference>
<keyword evidence="3" id="KW-0677">Repeat</keyword>
<comment type="function">
    <text evidence="7">May be involved in cooperative interactions with calmodulins or calmodulin-like proteins. Recruits calmodulin proteins to microtubules, thus being a potential scaffold in cellular signaling and trafficking. May associate with nucleic acids and regulate gene expression at the transcriptional or post-transcriptional level.</text>
</comment>
<evidence type="ECO:0000256" key="8">
    <source>
        <dbReference type="SAM" id="MobiDB-lite"/>
    </source>
</evidence>
<evidence type="ECO:0000256" key="7">
    <source>
        <dbReference type="ARBA" id="ARBA00045534"/>
    </source>
</evidence>
<dbReference type="InterPro" id="IPR027417">
    <property type="entry name" value="P-loop_NTPase"/>
</dbReference>
<dbReference type="GO" id="GO:0005737">
    <property type="term" value="C:cytoplasm"/>
    <property type="evidence" value="ECO:0007669"/>
    <property type="project" value="UniProtKB-SubCell"/>
</dbReference>
<dbReference type="AlphaFoldDB" id="A0ABD3CAT9"/>
<name>A0ABD3CAT9_9LAMI</name>
<feature type="compositionally biased region" description="Low complexity" evidence="8">
    <location>
        <begin position="637"/>
        <end position="650"/>
    </location>
</feature>
<gene>
    <name evidence="9" type="primary">IQD6_3</name>
    <name evidence="9" type="ORF">CASFOL_029181</name>
</gene>
<comment type="subunit">
    <text evidence="6">Binds to multiple calmodulin (CaM) in the presence of Ca(2+) and CaM-like proteins.</text>
</comment>
<evidence type="ECO:0000313" key="10">
    <source>
        <dbReference type="Proteomes" id="UP001632038"/>
    </source>
</evidence>
<dbReference type="InterPro" id="IPR000048">
    <property type="entry name" value="IQ_motif_EF-hand-BS"/>
</dbReference>
<reference evidence="10" key="1">
    <citation type="journal article" date="2024" name="IScience">
        <title>Strigolactones Initiate the Formation of Haustorium-like Structures in Castilleja.</title>
        <authorList>
            <person name="Buerger M."/>
            <person name="Peterson D."/>
            <person name="Chory J."/>
        </authorList>
    </citation>
    <scope>NUCLEOTIDE SEQUENCE [LARGE SCALE GENOMIC DNA]</scope>
</reference>
<comment type="subcellular location">
    <subcellularLocation>
        <location evidence="1">Cytoplasm</location>
    </subcellularLocation>
</comment>
<dbReference type="SUPFAM" id="SSF52540">
    <property type="entry name" value="P-loop containing nucleoside triphosphate hydrolases"/>
    <property type="match status" value="1"/>
</dbReference>
<accession>A0ABD3CAT9</accession>
<dbReference type="Proteomes" id="UP001632038">
    <property type="component" value="Unassembled WGS sequence"/>
</dbReference>
<protein>
    <submittedName>
        <fullName evidence="9">IQ-domain</fullName>
    </submittedName>
</protein>
<evidence type="ECO:0000256" key="3">
    <source>
        <dbReference type="ARBA" id="ARBA00022737"/>
    </source>
</evidence>
<dbReference type="Pfam" id="PF00612">
    <property type="entry name" value="IQ"/>
    <property type="match status" value="1"/>
</dbReference>
<keyword evidence="2" id="KW-0963">Cytoplasm</keyword>
<organism evidence="9 10">
    <name type="scientific">Castilleja foliolosa</name>
    <dbReference type="NCBI Taxonomy" id="1961234"/>
    <lineage>
        <taxon>Eukaryota</taxon>
        <taxon>Viridiplantae</taxon>
        <taxon>Streptophyta</taxon>
        <taxon>Embryophyta</taxon>
        <taxon>Tracheophyta</taxon>
        <taxon>Spermatophyta</taxon>
        <taxon>Magnoliopsida</taxon>
        <taxon>eudicotyledons</taxon>
        <taxon>Gunneridae</taxon>
        <taxon>Pentapetalae</taxon>
        <taxon>asterids</taxon>
        <taxon>lamiids</taxon>
        <taxon>Lamiales</taxon>
        <taxon>Orobanchaceae</taxon>
        <taxon>Pedicularideae</taxon>
        <taxon>Castillejinae</taxon>
        <taxon>Castilleja</taxon>
    </lineage>
</organism>
<dbReference type="PANTHER" id="PTHR32295">
    <property type="entry name" value="IQ-DOMAIN 5-RELATED"/>
    <property type="match status" value="1"/>
</dbReference>
<keyword evidence="4" id="KW-0112">Calmodulin-binding</keyword>
<feature type="region of interest" description="Disordered" evidence="8">
    <location>
        <begin position="527"/>
        <end position="551"/>
    </location>
</feature>
<evidence type="ECO:0000256" key="4">
    <source>
        <dbReference type="ARBA" id="ARBA00022860"/>
    </source>
</evidence>
<keyword evidence="10" id="KW-1185">Reference proteome</keyword>
<proteinExistence type="inferred from homology"/>
<sequence length="669" mass="75966">MRAPKKWIKAVLRLKKSENSEKDEDSSESIDKILHQGEHSAEIDDNEFENELNRNVLTETEDVIDENLKFVSDSRRILHQRKQSVEIDNGKLENNLTQNVLTQTKDAIDANFKTILDSPRILHQRKQSVEIDNGKLTNQLTQNVLTEAEDAIDANFKSISDSPRILHQRKQSVEIDNGKLKNQLTQNVLTETDDAIDANFKSFSNSPRILHQRKQSVEIDNGKLENELIQNVVTETKYTKDASVLPFSDSPRFWHQRRKFVDIGNNNILENELNQRNRVTESGDDAKDVKLLSVFDSTSSPSTPLQAQNADQFQQNMREEWEVHFQQKLGLEWATQVDQNMKEEWAAIRIQTVFRGFLAKRDLRALKGLVRLQALVRGHSVRKQAATTLRCMQALVRFQARVRARRVRVALENQISHQRLKQQLEQEAQVKKIEDGWCHIVGSAEEVQAKLLKRKEAAEKREKAKAYALARQWQARHQHQHQVIPIGSKLDKSNLGLFAGFEPDKSYWGWNWLERWMAIRPWENHPLSSENEPAAANGKLSPRFSNGSNISNEKRVASFSSSCSSSPRKPANNAHETGIQIVSSRSLKPMVTNAGSRSCSSPRERLTLADKQGNRRLSLPAGGLAHGVPPARQLSQPVVKSTTTTTAPKPAMAKKKLNGNVVKLSKLSH</sequence>
<feature type="region of interest" description="Disordered" evidence="8">
    <location>
        <begin position="581"/>
        <end position="650"/>
    </location>
</feature>
<evidence type="ECO:0000256" key="6">
    <source>
        <dbReference type="ARBA" id="ARBA00024378"/>
    </source>
</evidence>
<evidence type="ECO:0000313" key="9">
    <source>
        <dbReference type="EMBL" id="KAL3626968.1"/>
    </source>
</evidence>
<dbReference type="PROSITE" id="PS50096">
    <property type="entry name" value="IQ"/>
    <property type="match status" value="2"/>
</dbReference>
<comment type="caution">
    <text evidence="9">The sequence shown here is derived from an EMBL/GenBank/DDBJ whole genome shotgun (WGS) entry which is preliminary data.</text>
</comment>
<comment type="similarity">
    <text evidence="5">Belongs to the IQD family.</text>
</comment>
<dbReference type="PANTHER" id="PTHR32295:SF123">
    <property type="entry name" value="PROTEIN IQ-DOMAIN 5"/>
    <property type="match status" value="1"/>
</dbReference>